<dbReference type="Proteomes" id="UP001240447">
    <property type="component" value="Unassembled WGS sequence"/>
</dbReference>
<keyword evidence="2" id="KW-1185">Reference proteome</keyword>
<dbReference type="RefSeq" id="WP_068117393.1">
    <property type="nucleotide sequence ID" value="NZ_CCXJ01000085.1"/>
</dbReference>
<gene>
    <name evidence="1" type="ORF">J2S59_000638</name>
</gene>
<sequence length="132" mass="15465">MNKQQRLRNTAEGLMAALVECGFRGPVRWSNLDWELPFMQAWDRWAPASRSPSDFPKFEVGGYRTSSEPREMLWQLKRTSPFEDGWNRVLTERPHGLTPREYLDIWVKGATPDEWVGLAQAFLRPMRERGRA</sequence>
<name>A0ABT9NKT0_9ACTN</name>
<evidence type="ECO:0000313" key="2">
    <source>
        <dbReference type="Proteomes" id="UP001240447"/>
    </source>
</evidence>
<reference evidence="1 2" key="1">
    <citation type="submission" date="2023-07" db="EMBL/GenBank/DDBJ databases">
        <title>Sequencing the genomes of 1000 actinobacteria strains.</title>
        <authorList>
            <person name="Klenk H.-P."/>
        </authorList>
    </citation>
    <scope>NUCLEOTIDE SEQUENCE [LARGE SCALE GENOMIC DNA]</scope>
    <source>
        <strain evidence="1 2">GD13</strain>
    </source>
</reference>
<protein>
    <submittedName>
        <fullName evidence="1">Uncharacterized protein</fullName>
    </submittedName>
</protein>
<organism evidence="1 2">
    <name type="scientific">Nocardioides massiliensis</name>
    <dbReference type="NCBI Taxonomy" id="1325935"/>
    <lineage>
        <taxon>Bacteria</taxon>
        <taxon>Bacillati</taxon>
        <taxon>Actinomycetota</taxon>
        <taxon>Actinomycetes</taxon>
        <taxon>Propionibacteriales</taxon>
        <taxon>Nocardioidaceae</taxon>
        <taxon>Nocardioides</taxon>
    </lineage>
</organism>
<evidence type="ECO:0000313" key="1">
    <source>
        <dbReference type="EMBL" id="MDP9820829.1"/>
    </source>
</evidence>
<dbReference type="EMBL" id="JAUSQM010000001">
    <property type="protein sequence ID" value="MDP9820829.1"/>
    <property type="molecule type" value="Genomic_DNA"/>
</dbReference>
<proteinExistence type="predicted"/>
<comment type="caution">
    <text evidence="1">The sequence shown here is derived from an EMBL/GenBank/DDBJ whole genome shotgun (WGS) entry which is preliminary data.</text>
</comment>
<accession>A0ABT9NKT0</accession>